<dbReference type="InterPro" id="IPR001240">
    <property type="entry name" value="PRAI_dom"/>
</dbReference>
<dbReference type="InterPro" id="IPR044643">
    <property type="entry name" value="TrpF_fam"/>
</dbReference>
<evidence type="ECO:0000256" key="7">
    <source>
        <dbReference type="ARBA" id="ARBA00023235"/>
    </source>
</evidence>
<evidence type="ECO:0000256" key="3">
    <source>
        <dbReference type="ARBA" id="ARBA00012572"/>
    </source>
</evidence>
<evidence type="ECO:0000256" key="5">
    <source>
        <dbReference type="ARBA" id="ARBA00022822"/>
    </source>
</evidence>
<name>A0A382GBK1_9ZZZZ</name>
<keyword evidence="4" id="KW-0028">Amino-acid biosynthesis</keyword>
<protein>
    <recommendedName>
        <fullName evidence="3">phosphoribosylanthranilate isomerase</fullName>
        <ecNumber evidence="3">5.3.1.24</ecNumber>
    </recommendedName>
</protein>
<dbReference type="InterPro" id="IPR013785">
    <property type="entry name" value="Aldolase_TIM"/>
</dbReference>
<dbReference type="SUPFAM" id="SSF51366">
    <property type="entry name" value="Ribulose-phoshate binding barrel"/>
    <property type="match status" value="1"/>
</dbReference>
<dbReference type="GO" id="GO:0004640">
    <property type="term" value="F:phosphoribosylanthranilate isomerase activity"/>
    <property type="evidence" value="ECO:0007669"/>
    <property type="project" value="UniProtKB-EC"/>
</dbReference>
<reference evidence="9" key="1">
    <citation type="submission" date="2018-05" db="EMBL/GenBank/DDBJ databases">
        <authorList>
            <person name="Lanie J.A."/>
            <person name="Ng W.-L."/>
            <person name="Kazmierczak K.M."/>
            <person name="Andrzejewski T.M."/>
            <person name="Davidsen T.M."/>
            <person name="Wayne K.J."/>
            <person name="Tettelin H."/>
            <person name="Glass J.I."/>
            <person name="Rusch D."/>
            <person name="Podicherti R."/>
            <person name="Tsui H.-C.T."/>
            <person name="Winkler M.E."/>
        </authorList>
    </citation>
    <scope>NUCLEOTIDE SEQUENCE</scope>
</reference>
<sequence>VIEKFQPRIKIKVCGTTNLKDALFAVESGVDAIGFIFYKKSPRYILQKDAKDIVAKLPPFVETVGVFVNETSDRVNRIAEQCKLTAIQLHGDESPAFCRRIKRRVIKAFRVKDTNSFKGMADYDVSGFLLDSYNEESKGGTGKTFDWNLALRAKKQGPIILAGGLNPYNVYTAIHRVKPYGVDVCSGVEKSPGIKDSVKIDEFIKSVRKFR</sequence>
<keyword evidence="7" id="KW-0413">Isomerase</keyword>
<dbReference type="EC" id="5.3.1.24" evidence="3"/>
<dbReference type="UniPathway" id="UPA00035">
    <property type="reaction ID" value="UER00042"/>
</dbReference>
<dbReference type="HAMAP" id="MF_00135">
    <property type="entry name" value="PRAI"/>
    <property type="match status" value="1"/>
</dbReference>
<dbReference type="PANTHER" id="PTHR42894:SF1">
    <property type="entry name" value="N-(5'-PHOSPHORIBOSYL)ANTHRANILATE ISOMERASE"/>
    <property type="match status" value="1"/>
</dbReference>
<dbReference type="Pfam" id="PF00697">
    <property type="entry name" value="PRAI"/>
    <property type="match status" value="1"/>
</dbReference>
<proteinExistence type="inferred from homology"/>
<feature type="non-terminal residue" evidence="9">
    <location>
        <position position="1"/>
    </location>
</feature>
<dbReference type="FunFam" id="3.20.20.70:FF:000075">
    <property type="entry name" value="Tryptophan biosynthesis protein TRP1"/>
    <property type="match status" value="1"/>
</dbReference>
<comment type="pathway">
    <text evidence="1">Amino-acid biosynthesis; L-tryptophan biosynthesis; L-tryptophan from chorismate: step 3/5.</text>
</comment>
<dbReference type="NCBIfam" id="NF002298">
    <property type="entry name" value="PRK01222.1-4"/>
    <property type="match status" value="1"/>
</dbReference>
<dbReference type="GO" id="GO:0000162">
    <property type="term" value="P:L-tryptophan biosynthetic process"/>
    <property type="evidence" value="ECO:0007669"/>
    <property type="project" value="UniProtKB-UniPathway"/>
</dbReference>
<keyword evidence="5" id="KW-0822">Tryptophan biosynthesis</keyword>
<feature type="domain" description="N-(5'phosphoribosyl) anthranilate isomerase (PRAI)" evidence="8">
    <location>
        <begin position="12"/>
        <end position="205"/>
    </location>
</feature>
<dbReference type="PANTHER" id="PTHR42894">
    <property type="entry name" value="N-(5'-PHOSPHORIBOSYL)ANTHRANILATE ISOMERASE"/>
    <property type="match status" value="1"/>
</dbReference>
<evidence type="ECO:0000256" key="6">
    <source>
        <dbReference type="ARBA" id="ARBA00023141"/>
    </source>
</evidence>
<dbReference type="Gene3D" id="3.20.20.70">
    <property type="entry name" value="Aldolase class I"/>
    <property type="match status" value="1"/>
</dbReference>
<evidence type="ECO:0000259" key="8">
    <source>
        <dbReference type="Pfam" id="PF00697"/>
    </source>
</evidence>
<dbReference type="EMBL" id="UINC01054500">
    <property type="protein sequence ID" value="SVB72289.1"/>
    <property type="molecule type" value="Genomic_DNA"/>
</dbReference>
<evidence type="ECO:0000313" key="9">
    <source>
        <dbReference type="EMBL" id="SVB72289.1"/>
    </source>
</evidence>
<evidence type="ECO:0000256" key="2">
    <source>
        <dbReference type="ARBA" id="ARBA00007571"/>
    </source>
</evidence>
<evidence type="ECO:0000256" key="4">
    <source>
        <dbReference type="ARBA" id="ARBA00022605"/>
    </source>
</evidence>
<keyword evidence="6" id="KW-0057">Aromatic amino acid biosynthesis</keyword>
<comment type="similarity">
    <text evidence="2">Belongs to the TrpF family.</text>
</comment>
<organism evidence="9">
    <name type="scientific">marine metagenome</name>
    <dbReference type="NCBI Taxonomy" id="408172"/>
    <lineage>
        <taxon>unclassified sequences</taxon>
        <taxon>metagenomes</taxon>
        <taxon>ecological metagenomes</taxon>
    </lineage>
</organism>
<evidence type="ECO:0000256" key="1">
    <source>
        <dbReference type="ARBA" id="ARBA00004664"/>
    </source>
</evidence>
<gene>
    <name evidence="9" type="ORF">METZ01_LOCUS225143</name>
</gene>
<dbReference type="CDD" id="cd00405">
    <property type="entry name" value="PRAI"/>
    <property type="match status" value="1"/>
</dbReference>
<accession>A0A382GBK1</accession>
<dbReference type="InterPro" id="IPR011060">
    <property type="entry name" value="RibuloseP-bd_barrel"/>
</dbReference>
<dbReference type="AlphaFoldDB" id="A0A382GBK1"/>